<dbReference type="Proteomes" id="UP000807306">
    <property type="component" value="Unassembled WGS sequence"/>
</dbReference>
<sequence length="422" mass="44857">MAASRSALWPEPTPAPFAIQDSRSPKRRRLQARQTIADQDKVATAMTQCQFDSGNEIISCFPTAETFIPQGDWASFVWNARRPDLLQTNLVNIYLFRADSQQQLLSFKDVVNPFGQAGVIRAQVNDTWFGEGGKDWSGKDINYPFYWLITRNDKPVDGTAVAQPIFTAVQTTALDSVARSSSSAAAAASSSASVMSASAASFSSVLSASSASVVASAKVQNDASHSSFPHWAIAVIVVLGFLAITATCLLTFLICRRVRRRQRSQQTSRNSMGSNSPMINRDGEMSQRYDTPGSPLLPPPSTAALASGGVAAGGPWHGHGSLHDGASTDSGGPFSGADAAIMAQAFRTTLKQPNFVDRPVEEGESPEQPEGEEAEGGHTEGIGNSTLSRELAAEGRDIRSVSSSRGVKVETTPGESGGTNER</sequence>
<feature type="region of interest" description="Disordered" evidence="1">
    <location>
        <begin position="351"/>
        <end position="422"/>
    </location>
</feature>
<gene>
    <name evidence="3" type="ORF">CPB83DRAFT_647202</name>
</gene>
<keyword evidence="2" id="KW-0812">Transmembrane</keyword>
<proteinExistence type="predicted"/>
<feature type="compositionally biased region" description="Acidic residues" evidence="1">
    <location>
        <begin position="362"/>
        <end position="374"/>
    </location>
</feature>
<keyword evidence="4" id="KW-1185">Reference proteome</keyword>
<evidence type="ECO:0000256" key="2">
    <source>
        <dbReference type="SAM" id="Phobius"/>
    </source>
</evidence>
<organism evidence="3 4">
    <name type="scientific">Crepidotus variabilis</name>
    <dbReference type="NCBI Taxonomy" id="179855"/>
    <lineage>
        <taxon>Eukaryota</taxon>
        <taxon>Fungi</taxon>
        <taxon>Dikarya</taxon>
        <taxon>Basidiomycota</taxon>
        <taxon>Agaricomycotina</taxon>
        <taxon>Agaricomycetes</taxon>
        <taxon>Agaricomycetidae</taxon>
        <taxon>Agaricales</taxon>
        <taxon>Agaricineae</taxon>
        <taxon>Crepidotaceae</taxon>
        <taxon>Crepidotus</taxon>
    </lineage>
</organism>
<keyword evidence="2" id="KW-1133">Transmembrane helix</keyword>
<feature type="region of interest" description="Disordered" evidence="1">
    <location>
        <begin position="263"/>
        <end position="336"/>
    </location>
</feature>
<feature type="region of interest" description="Disordered" evidence="1">
    <location>
        <begin position="1"/>
        <end position="24"/>
    </location>
</feature>
<comment type="caution">
    <text evidence="3">The sequence shown here is derived from an EMBL/GenBank/DDBJ whole genome shotgun (WGS) entry which is preliminary data.</text>
</comment>
<dbReference type="EMBL" id="MU157908">
    <property type="protein sequence ID" value="KAF9523884.1"/>
    <property type="molecule type" value="Genomic_DNA"/>
</dbReference>
<keyword evidence="2" id="KW-0472">Membrane</keyword>
<reference evidence="3" key="1">
    <citation type="submission" date="2020-11" db="EMBL/GenBank/DDBJ databases">
        <authorList>
            <consortium name="DOE Joint Genome Institute"/>
            <person name="Ahrendt S."/>
            <person name="Riley R."/>
            <person name="Andreopoulos W."/>
            <person name="Labutti K."/>
            <person name="Pangilinan J."/>
            <person name="Ruiz-Duenas F.J."/>
            <person name="Barrasa J.M."/>
            <person name="Sanchez-Garcia M."/>
            <person name="Camarero S."/>
            <person name="Miyauchi S."/>
            <person name="Serrano A."/>
            <person name="Linde D."/>
            <person name="Babiker R."/>
            <person name="Drula E."/>
            <person name="Ayuso-Fernandez I."/>
            <person name="Pacheco R."/>
            <person name="Padilla G."/>
            <person name="Ferreira P."/>
            <person name="Barriuso J."/>
            <person name="Kellner H."/>
            <person name="Castanera R."/>
            <person name="Alfaro M."/>
            <person name="Ramirez L."/>
            <person name="Pisabarro A.G."/>
            <person name="Kuo A."/>
            <person name="Tritt A."/>
            <person name="Lipzen A."/>
            <person name="He G."/>
            <person name="Yan M."/>
            <person name="Ng V."/>
            <person name="Cullen D."/>
            <person name="Martin F."/>
            <person name="Rosso M.-N."/>
            <person name="Henrissat B."/>
            <person name="Hibbett D."/>
            <person name="Martinez A.T."/>
            <person name="Grigoriev I.V."/>
        </authorList>
    </citation>
    <scope>NUCLEOTIDE SEQUENCE</scope>
    <source>
        <strain evidence="3">CBS 506.95</strain>
    </source>
</reference>
<accession>A0A9P6E7Q2</accession>
<evidence type="ECO:0000313" key="3">
    <source>
        <dbReference type="EMBL" id="KAF9523884.1"/>
    </source>
</evidence>
<name>A0A9P6E7Q2_9AGAR</name>
<dbReference type="AlphaFoldDB" id="A0A9P6E7Q2"/>
<feature type="transmembrane region" description="Helical" evidence="2">
    <location>
        <begin position="231"/>
        <end position="255"/>
    </location>
</feature>
<protein>
    <submittedName>
        <fullName evidence="3">Uncharacterized protein</fullName>
    </submittedName>
</protein>
<dbReference type="OrthoDB" id="2278929at2759"/>
<evidence type="ECO:0000313" key="4">
    <source>
        <dbReference type="Proteomes" id="UP000807306"/>
    </source>
</evidence>
<evidence type="ECO:0000256" key="1">
    <source>
        <dbReference type="SAM" id="MobiDB-lite"/>
    </source>
</evidence>